<protein>
    <submittedName>
        <fullName evidence="4">4-hydroxythreonine-4-phosphate dehydrogenase</fullName>
    </submittedName>
</protein>
<keyword evidence="2" id="KW-0560">Oxidoreductase</keyword>
<dbReference type="SUPFAM" id="SSF53659">
    <property type="entry name" value="Isocitrate/Isopropylmalate dehydrogenase-like"/>
    <property type="match status" value="1"/>
</dbReference>
<keyword evidence="5" id="KW-1185">Reference proteome</keyword>
<evidence type="ECO:0000256" key="1">
    <source>
        <dbReference type="ARBA" id="ARBA00022723"/>
    </source>
</evidence>
<dbReference type="Pfam" id="PF04166">
    <property type="entry name" value="PdxA"/>
    <property type="match status" value="1"/>
</dbReference>
<dbReference type="InterPro" id="IPR005255">
    <property type="entry name" value="PdxA_fam"/>
</dbReference>
<dbReference type="RefSeq" id="WP_163045944.1">
    <property type="nucleotide sequence ID" value="NZ_JAAAMJ010000027.1"/>
</dbReference>
<dbReference type="PANTHER" id="PTHR30004">
    <property type="entry name" value="4-HYDROXYTHREONINE-4-PHOSPHATE DEHYDROGENASE"/>
    <property type="match status" value="1"/>
</dbReference>
<sequence>MMTNPSTNARPTIALAMGDPAGISPELTAKLLVSQTVRDNAAIIVLGDRRVLEQGAEIAGVSLDLAVVADEDAALAAGTDRHVLVDLGHLDPKDVTPAKATAVGGAFASENFRRALLFAAAGKADAVCFTPFNKQAMRYVNPDYDDENRFVCRVLEWTGAAREFNVLPDIWNARVTSHIPLSQVAAAITEDGILRELRLTCETMRLAGVAEPRIAVAALNPHAGDGGNFGTEEIAILEPAVRRAIAEGLPVDGPWPSDTVFLRSKKGLCNAVLTMYHDQGQIAMKLMGFDLGVTLMGGFPFPICTPAHGTAYDIAGQGIANIGASVEALLLACRIAARRKAAA</sequence>
<gene>
    <name evidence="4" type="ORF">GTW51_20670</name>
</gene>
<evidence type="ECO:0000313" key="4">
    <source>
        <dbReference type="EMBL" id="NDV89090.1"/>
    </source>
</evidence>
<name>A0A6L9MNK5_9HYPH</name>
<dbReference type="PANTHER" id="PTHR30004:SF3">
    <property type="entry name" value="4-HYDROXYTHREONINE-4-PHOSPHATE DEHYDROGENASE 2-RELATED"/>
    <property type="match status" value="1"/>
</dbReference>
<dbReference type="GO" id="GO:0046872">
    <property type="term" value="F:metal ion binding"/>
    <property type="evidence" value="ECO:0007669"/>
    <property type="project" value="UniProtKB-KW"/>
</dbReference>
<dbReference type="GO" id="GO:0016491">
    <property type="term" value="F:oxidoreductase activity"/>
    <property type="evidence" value="ECO:0007669"/>
    <property type="project" value="UniProtKB-KW"/>
</dbReference>
<evidence type="ECO:0000313" key="5">
    <source>
        <dbReference type="Proteomes" id="UP000476332"/>
    </source>
</evidence>
<keyword evidence="1" id="KW-0479">Metal-binding</keyword>
<reference evidence="4 5" key="1">
    <citation type="submission" date="2020-01" db="EMBL/GenBank/DDBJ databases">
        <title>Genomes of bacteria type strains.</title>
        <authorList>
            <person name="Chen J."/>
            <person name="Zhu S."/>
            <person name="Chen J."/>
        </authorList>
    </citation>
    <scope>NUCLEOTIDE SEQUENCE [LARGE SCALE GENOMIC DNA]</scope>
    <source>
        <strain evidence="4 5">KCTC 52919</strain>
    </source>
</reference>
<comment type="caution">
    <text evidence="4">The sequence shown here is derived from an EMBL/GenBank/DDBJ whole genome shotgun (WGS) entry which is preliminary data.</text>
</comment>
<accession>A0A6L9MNK5</accession>
<keyword evidence="3" id="KW-0520">NAD</keyword>
<evidence type="ECO:0000256" key="3">
    <source>
        <dbReference type="ARBA" id="ARBA00023027"/>
    </source>
</evidence>
<dbReference type="GO" id="GO:0051287">
    <property type="term" value="F:NAD binding"/>
    <property type="evidence" value="ECO:0007669"/>
    <property type="project" value="InterPro"/>
</dbReference>
<dbReference type="Gene3D" id="3.40.718.10">
    <property type="entry name" value="Isopropylmalate Dehydrogenase"/>
    <property type="match status" value="1"/>
</dbReference>
<dbReference type="Proteomes" id="UP000476332">
    <property type="component" value="Unassembled WGS sequence"/>
</dbReference>
<organism evidence="4 5">
    <name type="scientific">Aurantimonas aggregata</name>
    <dbReference type="NCBI Taxonomy" id="2047720"/>
    <lineage>
        <taxon>Bacteria</taxon>
        <taxon>Pseudomonadati</taxon>
        <taxon>Pseudomonadota</taxon>
        <taxon>Alphaproteobacteria</taxon>
        <taxon>Hyphomicrobiales</taxon>
        <taxon>Aurantimonadaceae</taxon>
        <taxon>Aurantimonas</taxon>
    </lineage>
</organism>
<proteinExistence type="predicted"/>
<dbReference type="EMBL" id="JAAAMJ010000027">
    <property type="protein sequence ID" value="NDV89090.1"/>
    <property type="molecule type" value="Genomic_DNA"/>
</dbReference>
<dbReference type="AlphaFoldDB" id="A0A6L9MNK5"/>
<evidence type="ECO:0000256" key="2">
    <source>
        <dbReference type="ARBA" id="ARBA00023002"/>
    </source>
</evidence>